<dbReference type="GO" id="GO:0016787">
    <property type="term" value="F:hydrolase activity"/>
    <property type="evidence" value="ECO:0007669"/>
    <property type="project" value="UniProtKB-KW"/>
</dbReference>
<protein>
    <submittedName>
        <fullName evidence="2">Membrane-bound metal-dependent hydrolase YbcI (DUF457 family)</fullName>
    </submittedName>
</protein>
<keyword evidence="2" id="KW-0378">Hydrolase</keyword>
<sequence>MPFTPFHLGPGVTLKRVAGPRMSLASFTCAQILIDLEPGIGMLRGASVLHGYSHTLAGALLITLICVALKRWPERALGIRISARSALAGALAGTLSHLLLDGIVHHDIQPWWPLTDANPLQGALSWEGTEALCLVLALPALFWIPEGWRRLRAMPWR</sequence>
<keyword evidence="1" id="KW-0812">Transmembrane</keyword>
<comment type="caution">
    <text evidence="2">The sequence shown here is derived from an EMBL/GenBank/DDBJ whole genome shotgun (WGS) entry which is preliminary data.</text>
</comment>
<feature type="transmembrane region" description="Helical" evidence="1">
    <location>
        <begin position="51"/>
        <end position="69"/>
    </location>
</feature>
<keyword evidence="1" id="KW-1133">Transmembrane helix</keyword>
<dbReference type="EMBL" id="JACIET010000001">
    <property type="protein sequence ID" value="MBB4010849.1"/>
    <property type="molecule type" value="Genomic_DNA"/>
</dbReference>
<evidence type="ECO:0000256" key="1">
    <source>
        <dbReference type="SAM" id="Phobius"/>
    </source>
</evidence>
<dbReference type="AlphaFoldDB" id="A0A840BGU7"/>
<feature type="transmembrane region" description="Helical" evidence="1">
    <location>
        <begin position="124"/>
        <end position="144"/>
    </location>
</feature>
<dbReference type="RefSeq" id="WP_183630831.1">
    <property type="nucleotide sequence ID" value="NZ_BAABLE010000011.1"/>
</dbReference>
<evidence type="ECO:0000313" key="3">
    <source>
        <dbReference type="Proteomes" id="UP000561045"/>
    </source>
</evidence>
<accession>A0A840BGU7</accession>
<reference evidence="2 3" key="1">
    <citation type="submission" date="2020-08" db="EMBL/GenBank/DDBJ databases">
        <title>Genomic Encyclopedia of Type Strains, Phase IV (KMG-IV): sequencing the most valuable type-strain genomes for metagenomic binning, comparative biology and taxonomic classification.</title>
        <authorList>
            <person name="Goeker M."/>
        </authorList>
    </citation>
    <scope>NUCLEOTIDE SEQUENCE [LARGE SCALE GENOMIC DNA]</scope>
    <source>
        <strain evidence="2 3">DSM 106739</strain>
    </source>
</reference>
<feature type="transmembrane region" description="Helical" evidence="1">
    <location>
        <begin position="81"/>
        <end position="104"/>
    </location>
</feature>
<dbReference type="Proteomes" id="UP000561045">
    <property type="component" value="Unassembled WGS sequence"/>
</dbReference>
<dbReference type="Pfam" id="PF04307">
    <property type="entry name" value="YdjM"/>
    <property type="match status" value="1"/>
</dbReference>
<organism evidence="2 3">
    <name type="scientific">Niveibacterium umoris</name>
    <dbReference type="NCBI Taxonomy" id="1193620"/>
    <lineage>
        <taxon>Bacteria</taxon>
        <taxon>Pseudomonadati</taxon>
        <taxon>Pseudomonadota</taxon>
        <taxon>Betaproteobacteria</taxon>
        <taxon>Rhodocyclales</taxon>
        <taxon>Rhodocyclaceae</taxon>
        <taxon>Niveibacterium</taxon>
    </lineage>
</organism>
<keyword evidence="3" id="KW-1185">Reference proteome</keyword>
<dbReference type="InterPro" id="IPR007404">
    <property type="entry name" value="YdjM-like"/>
</dbReference>
<evidence type="ECO:0000313" key="2">
    <source>
        <dbReference type="EMBL" id="MBB4010849.1"/>
    </source>
</evidence>
<name>A0A840BGU7_9RHOO</name>
<gene>
    <name evidence="2" type="ORF">GGR36_000157</name>
</gene>
<keyword evidence="1" id="KW-0472">Membrane</keyword>
<proteinExistence type="predicted"/>